<keyword evidence="3" id="KW-0256">Endoplasmic reticulum</keyword>
<comment type="subcellular location">
    <subcellularLocation>
        <location evidence="1">Endoplasmic reticulum membrane</location>
        <topology evidence="1">Multi-pass membrane protein</topology>
    </subcellularLocation>
</comment>
<feature type="compositionally biased region" description="Acidic residues" evidence="7">
    <location>
        <begin position="313"/>
        <end position="330"/>
    </location>
</feature>
<dbReference type="CDD" id="cd23995">
    <property type="entry name" value="Seipin_BSCL2_like"/>
    <property type="match status" value="1"/>
</dbReference>
<reference evidence="9" key="1">
    <citation type="submission" date="2014-08" db="EMBL/GenBank/DDBJ databases">
        <authorList>
            <person name="Sharma Rahul"/>
            <person name="Thines Marco"/>
        </authorList>
    </citation>
    <scope>NUCLEOTIDE SEQUENCE</scope>
</reference>
<evidence type="ECO:0000256" key="6">
    <source>
        <dbReference type="ARBA" id="ARBA00023136"/>
    </source>
</evidence>
<name>A0A0F7SLP2_PHARH</name>
<feature type="compositionally biased region" description="Basic and acidic residues" evidence="7">
    <location>
        <begin position="244"/>
        <end position="255"/>
    </location>
</feature>
<feature type="region of interest" description="Disordered" evidence="7">
    <location>
        <begin position="237"/>
        <end position="390"/>
    </location>
</feature>
<evidence type="ECO:0000256" key="7">
    <source>
        <dbReference type="SAM" id="MobiDB-lite"/>
    </source>
</evidence>
<evidence type="ECO:0000256" key="3">
    <source>
        <dbReference type="ARBA" id="ARBA00022824"/>
    </source>
</evidence>
<accession>A0A0F7SLP2</accession>
<keyword evidence="4 8" id="KW-1133">Transmembrane helix</keyword>
<evidence type="ECO:0000256" key="8">
    <source>
        <dbReference type="SAM" id="Phobius"/>
    </source>
</evidence>
<dbReference type="PANTHER" id="PTHR21212:SF0">
    <property type="entry name" value="SEIPIN"/>
    <property type="match status" value="1"/>
</dbReference>
<evidence type="ECO:0000256" key="4">
    <source>
        <dbReference type="ARBA" id="ARBA00022989"/>
    </source>
</evidence>
<dbReference type="PANTHER" id="PTHR21212">
    <property type="entry name" value="BERNARDINELLI-SEIP CONGENITAL LIPODYSTROPHY 2 HOMOLOG BSCL2 PROTEIN"/>
    <property type="match status" value="1"/>
</dbReference>
<dbReference type="AlphaFoldDB" id="A0A0F7SLP2"/>
<evidence type="ECO:0000256" key="2">
    <source>
        <dbReference type="ARBA" id="ARBA00022692"/>
    </source>
</evidence>
<evidence type="ECO:0000256" key="5">
    <source>
        <dbReference type="ARBA" id="ARBA00023098"/>
    </source>
</evidence>
<feature type="compositionally biased region" description="Basic and acidic residues" evidence="7">
    <location>
        <begin position="336"/>
        <end position="349"/>
    </location>
</feature>
<protein>
    <submittedName>
        <fullName evidence="9">Adipose-regulatory protein, Seipin</fullName>
    </submittedName>
</protein>
<feature type="compositionally biased region" description="Polar residues" evidence="7">
    <location>
        <begin position="356"/>
        <end position="369"/>
    </location>
</feature>
<dbReference type="InterPro" id="IPR009617">
    <property type="entry name" value="Seipin"/>
</dbReference>
<dbReference type="EMBL" id="LN483249">
    <property type="protein sequence ID" value="CDZ97927.1"/>
    <property type="molecule type" value="Genomic_DNA"/>
</dbReference>
<feature type="transmembrane region" description="Helical" evidence="8">
    <location>
        <begin position="6"/>
        <end position="29"/>
    </location>
</feature>
<evidence type="ECO:0000313" key="9">
    <source>
        <dbReference type="EMBL" id="CDZ97927.1"/>
    </source>
</evidence>
<dbReference type="Pfam" id="PF06775">
    <property type="entry name" value="Seipin"/>
    <property type="match status" value="1"/>
</dbReference>
<feature type="compositionally biased region" description="Low complexity" evidence="7">
    <location>
        <begin position="370"/>
        <end position="383"/>
    </location>
</feature>
<feature type="compositionally biased region" description="Acidic residues" evidence="7">
    <location>
        <begin position="293"/>
        <end position="305"/>
    </location>
</feature>
<keyword evidence="5" id="KW-0443">Lipid metabolism</keyword>
<keyword evidence="6 8" id="KW-0472">Membrane</keyword>
<proteinExistence type="predicted"/>
<dbReference type="GO" id="GO:0005789">
    <property type="term" value="C:endoplasmic reticulum membrane"/>
    <property type="evidence" value="ECO:0007669"/>
    <property type="project" value="UniProtKB-SubCell"/>
</dbReference>
<dbReference type="GO" id="GO:0140042">
    <property type="term" value="P:lipid droplet formation"/>
    <property type="evidence" value="ECO:0007669"/>
    <property type="project" value="UniProtKB-ARBA"/>
</dbReference>
<keyword evidence="2 8" id="KW-0812">Transmembrane</keyword>
<organism evidence="9">
    <name type="scientific">Phaffia rhodozyma</name>
    <name type="common">Yeast</name>
    <name type="synonym">Xanthophyllomyces dendrorhous</name>
    <dbReference type="NCBI Taxonomy" id="264483"/>
    <lineage>
        <taxon>Eukaryota</taxon>
        <taxon>Fungi</taxon>
        <taxon>Dikarya</taxon>
        <taxon>Basidiomycota</taxon>
        <taxon>Agaricomycotina</taxon>
        <taxon>Tremellomycetes</taxon>
        <taxon>Cystofilobasidiales</taxon>
        <taxon>Mrakiaceae</taxon>
        <taxon>Phaffia</taxon>
    </lineage>
</organism>
<evidence type="ECO:0000256" key="1">
    <source>
        <dbReference type="ARBA" id="ARBA00004477"/>
    </source>
</evidence>
<sequence length="390" mass="42582">MFALRFILAGLLAVMAVAISGMGYAIFWFTWGKVDSWESGFSLYYGLPNKAPHSTISLPPTNYFRENQPYTIFLDLTIPITRSNVELGNFMVSLDLLDDSSNPIHSSKVSTLISSPPLLSPWTIISTIRGSGRTKISNKMLDGVVLVPSGGRSKNKSKSSRQVSVWVGRQDSWASEGGGRKELVTHGGKIRIVGELSGVRAILAYHPILSLTTLTGASLFTTFLVSILTFFLLSPSSFPSPRPKSVESGEKKLVEDGLPEPKLTSRKREQEWVDSLPKGMSNITGDQIGSSDNTDDDSSTEGLEDEALRVKEEEEEDDGEFDEPEEEVEAESNRSMGEKKDKRMEEERSLLGGSGTTPSTRSFGATTVLSSSDSSSISHSSSISRRRGRP</sequence>
<dbReference type="GO" id="GO:0006629">
    <property type="term" value="P:lipid metabolic process"/>
    <property type="evidence" value="ECO:0007669"/>
    <property type="project" value="UniProtKB-KW"/>
</dbReference>